<evidence type="ECO:0000259" key="2">
    <source>
        <dbReference type="PROSITE" id="PS50883"/>
    </source>
</evidence>
<feature type="domain" description="GGDEF" evidence="3">
    <location>
        <begin position="609"/>
        <end position="761"/>
    </location>
</feature>
<gene>
    <name evidence="4" type="ORF">C3Y92_09670</name>
</gene>
<dbReference type="SMART" id="SM00267">
    <property type="entry name" value="GGDEF"/>
    <property type="match status" value="1"/>
</dbReference>
<dbReference type="EMBL" id="CP026538">
    <property type="protein sequence ID" value="QAZ67476.1"/>
    <property type="molecule type" value="Genomic_DNA"/>
</dbReference>
<dbReference type="SUPFAM" id="SSF55073">
    <property type="entry name" value="Nucleotide cyclase"/>
    <property type="match status" value="1"/>
</dbReference>
<proteinExistence type="predicted"/>
<dbReference type="KEGG" id="dcb:C3Y92_09670"/>
<dbReference type="InterPro" id="IPR035919">
    <property type="entry name" value="EAL_sf"/>
</dbReference>
<dbReference type="GO" id="GO:0071111">
    <property type="term" value="F:cyclic-guanylate-specific phosphodiesterase activity"/>
    <property type="evidence" value="ECO:0007669"/>
    <property type="project" value="InterPro"/>
</dbReference>
<evidence type="ECO:0000313" key="5">
    <source>
        <dbReference type="Proteomes" id="UP000293296"/>
    </source>
</evidence>
<feature type="region of interest" description="Disordered" evidence="1">
    <location>
        <begin position="1"/>
        <end position="33"/>
    </location>
</feature>
<keyword evidence="5" id="KW-1185">Reference proteome</keyword>
<dbReference type="InterPro" id="IPR043128">
    <property type="entry name" value="Rev_trsase/Diguanyl_cyclase"/>
</dbReference>
<dbReference type="Gene3D" id="3.30.70.270">
    <property type="match status" value="1"/>
</dbReference>
<name>A0A4P6HLB7_9BACT</name>
<evidence type="ECO:0000259" key="3">
    <source>
        <dbReference type="PROSITE" id="PS50887"/>
    </source>
</evidence>
<dbReference type="InterPro" id="IPR046342">
    <property type="entry name" value="CBS_dom_sf"/>
</dbReference>
<dbReference type="InterPro" id="IPR001633">
    <property type="entry name" value="EAL_dom"/>
</dbReference>
<evidence type="ECO:0000313" key="4">
    <source>
        <dbReference type="EMBL" id="QAZ67476.1"/>
    </source>
</evidence>
<dbReference type="InterPro" id="IPR000160">
    <property type="entry name" value="GGDEF_dom"/>
</dbReference>
<dbReference type="AlphaFoldDB" id="A0A4P6HLB7"/>
<feature type="domain" description="EAL" evidence="2">
    <location>
        <begin position="182"/>
        <end position="432"/>
    </location>
</feature>
<dbReference type="PANTHER" id="PTHR33121:SF76">
    <property type="entry name" value="SIGNALING PROTEIN"/>
    <property type="match status" value="1"/>
</dbReference>
<dbReference type="Gene3D" id="3.20.20.450">
    <property type="entry name" value="EAL domain"/>
    <property type="match status" value="1"/>
</dbReference>
<protein>
    <submittedName>
        <fullName evidence="4">GGDEF domain-containing protein</fullName>
    </submittedName>
</protein>
<dbReference type="InterPro" id="IPR050706">
    <property type="entry name" value="Cyclic-di-GMP_PDE-like"/>
</dbReference>
<evidence type="ECO:0000256" key="1">
    <source>
        <dbReference type="SAM" id="MobiDB-lite"/>
    </source>
</evidence>
<dbReference type="Proteomes" id="UP000293296">
    <property type="component" value="Chromosome"/>
</dbReference>
<dbReference type="SUPFAM" id="SSF54631">
    <property type="entry name" value="CBS-domain pair"/>
    <property type="match status" value="1"/>
</dbReference>
<dbReference type="PROSITE" id="PS50883">
    <property type="entry name" value="EAL"/>
    <property type="match status" value="1"/>
</dbReference>
<dbReference type="SMART" id="SM00052">
    <property type="entry name" value="EAL"/>
    <property type="match status" value="1"/>
</dbReference>
<accession>A0A4P6HLB7</accession>
<dbReference type="OrthoDB" id="9813903at2"/>
<dbReference type="RefSeq" id="WP_129352106.1">
    <property type="nucleotide sequence ID" value="NZ_CP026538.1"/>
</dbReference>
<dbReference type="CDD" id="cd01948">
    <property type="entry name" value="EAL"/>
    <property type="match status" value="1"/>
</dbReference>
<dbReference type="NCBIfam" id="TIGR00254">
    <property type="entry name" value="GGDEF"/>
    <property type="match status" value="1"/>
</dbReference>
<dbReference type="InterPro" id="IPR029787">
    <property type="entry name" value="Nucleotide_cyclase"/>
</dbReference>
<dbReference type="SUPFAM" id="SSF141868">
    <property type="entry name" value="EAL domain-like"/>
    <property type="match status" value="1"/>
</dbReference>
<sequence>MEWNNDHPPYVKGALRSRPGPLEAGPDDGSGLCDGLESAGGEMGVVTAAIADFASLLPEIDLETGFEILRQLAEAVREGFACHFPGCRALRFQETGVASQACVFAQGPGCREPGAVLGYFAAFRAALAGPLSQRFSRLAGRSLVVEVGYARLDAAAGAGPRQLLRALCQAQCLGKHGFDDERRRLHQAFERLLAARECDVRYQPLVDLAGGGVLGWEAAIRGEADGPFAGVGQLWAFAATCGEEAALDRLFRELALSRLGPIGDRQKLFLPIRHASLDDPAFAAPRLAADLERLGLSPADVVLCVSEKNVLGDLSCLFERLEPHRAVGFALAADDVGGGASNLLLLSRARPDWIKTCPGLAEAVEANPFKRVMLETLALLSEKIGARLAVAGIASELALSTVASMGVHAALGPHFGQPACPKPEQVAELPPKANFDILGGGGWQSSAPIGNLAEACLTVAEDTTVDEVRGLLADRPPMTNVVVAAAGRPVGILMNYHLDRRLSSRYGNSLFGHKSVTRIMNDKPLVAEAAQAVEAVARQAMNRDPAMVYDDIVVVDEAGLLVGTVSVQKMLDSLAQVQVELAKGLNPLSGLPGNMAIELEVGRRAKLGGPASCVYVDLDNFKVYNDAYGFSNGDKVILLTARVLAEALRGRPDCFLGHVGGDDFVCITPREEAEGLCQRAIEAFAAAIGDHYSPEDRRRGAVAGKSRDGAPGMFPLVSLSMGIVDCAFEIPFSAEEFSQRVAEVKKFAKTRAGNSYVRDRRAPLGARV</sequence>
<dbReference type="Pfam" id="PF00990">
    <property type="entry name" value="GGDEF"/>
    <property type="match status" value="1"/>
</dbReference>
<dbReference type="Gene3D" id="3.10.580.10">
    <property type="entry name" value="CBS-domain"/>
    <property type="match status" value="1"/>
</dbReference>
<dbReference type="PANTHER" id="PTHR33121">
    <property type="entry name" value="CYCLIC DI-GMP PHOSPHODIESTERASE PDEF"/>
    <property type="match status" value="1"/>
</dbReference>
<dbReference type="PROSITE" id="PS50887">
    <property type="entry name" value="GGDEF"/>
    <property type="match status" value="1"/>
</dbReference>
<dbReference type="CDD" id="cd01949">
    <property type="entry name" value="GGDEF"/>
    <property type="match status" value="1"/>
</dbReference>
<reference evidence="4 5" key="1">
    <citation type="submission" date="2018-02" db="EMBL/GenBank/DDBJ databases">
        <title>Genome sequence of Desulfovibrio carbinolicus DSM 3852.</title>
        <authorList>
            <person name="Wilbanks E."/>
            <person name="Skennerton C.T."/>
            <person name="Orphan V.J."/>
        </authorList>
    </citation>
    <scope>NUCLEOTIDE SEQUENCE [LARGE SCALE GENOMIC DNA]</scope>
    <source>
        <strain evidence="4 5">DSM 3852</strain>
    </source>
</reference>
<dbReference type="Pfam" id="PF00563">
    <property type="entry name" value="EAL"/>
    <property type="match status" value="1"/>
</dbReference>
<organism evidence="4 5">
    <name type="scientific">Solidesulfovibrio carbinolicus</name>
    <dbReference type="NCBI Taxonomy" id="296842"/>
    <lineage>
        <taxon>Bacteria</taxon>
        <taxon>Pseudomonadati</taxon>
        <taxon>Thermodesulfobacteriota</taxon>
        <taxon>Desulfovibrionia</taxon>
        <taxon>Desulfovibrionales</taxon>
        <taxon>Desulfovibrionaceae</taxon>
        <taxon>Solidesulfovibrio</taxon>
    </lineage>
</organism>